<evidence type="ECO:0000256" key="1">
    <source>
        <dbReference type="SAM" id="SignalP"/>
    </source>
</evidence>
<sequence length="74" mass="7494">MYSIFFSALFTLILISTNICVIDAQMGLPLLGNMGGGGGNGGGMPNMGQLFGQMMGGQQGGGGMPTLAGIPLRR</sequence>
<feature type="chain" id="PRO_5042271365" evidence="1">
    <location>
        <begin position="25"/>
        <end position="74"/>
    </location>
</feature>
<gene>
    <name evidence="2" type="ORF">DdX_11095</name>
</gene>
<accession>A0AAD4MWQ6</accession>
<keyword evidence="1" id="KW-0732">Signal</keyword>
<feature type="signal peptide" evidence="1">
    <location>
        <begin position="1"/>
        <end position="24"/>
    </location>
</feature>
<dbReference type="Proteomes" id="UP001201812">
    <property type="component" value="Unassembled WGS sequence"/>
</dbReference>
<keyword evidence="3" id="KW-1185">Reference proteome</keyword>
<evidence type="ECO:0000313" key="3">
    <source>
        <dbReference type="Proteomes" id="UP001201812"/>
    </source>
</evidence>
<protein>
    <submittedName>
        <fullName evidence="2">Uncharacterized protein</fullName>
    </submittedName>
</protein>
<evidence type="ECO:0000313" key="2">
    <source>
        <dbReference type="EMBL" id="KAI1709704.1"/>
    </source>
</evidence>
<dbReference type="AlphaFoldDB" id="A0AAD4MWQ6"/>
<organism evidence="2 3">
    <name type="scientific">Ditylenchus destructor</name>
    <dbReference type="NCBI Taxonomy" id="166010"/>
    <lineage>
        <taxon>Eukaryota</taxon>
        <taxon>Metazoa</taxon>
        <taxon>Ecdysozoa</taxon>
        <taxon>Nematoda</taxon>
        <taxon>Chromadorea</taxon>
        <taxon>Rhabditida</taxon>
        <taxon>Tylenchina</taxon>
        <taxon>Tylenchomorpha</taxon>
        <taxon>Sphaerularioidea</taxon>
        <taxon>Anguinidae</taxon>
        <taxon>Anguininae</taxon>
        <taxon>Ditylenchus</taxon>
    </lineage>
</organism>
<reference evidence="2" key="1">
    <citation type="submission" date="2022-01" db="EMBL/GenBank/DDBJ databases">
        <title>Genome Sequence Resource for Two Populations of Ditylenchus destructor, the Migratory Endoparasitic Phytonematode.</title>
        <authorList>
            <person name="Zhang H."/>
            <person name="Lin R."/>
            <person name="Xie B."/>
        </authorList>
    </citation>
    <scope>NUCLEOTIDE SEQUENCE</scope>
    <source>
        <strain evidence="2">BazhouSP</strain>
    </source>
</reference>
<dbReference type="EMBL" id="JAKKPZ010000029">
    <property type="protein sequence ID" value="KAI1709704.1"/>
    <property type="molecule type" value="Genomic_DNA"/>
</dbReference>
<comment type="caution">
    <text evidence="2">The sequence shown here is derived from an EMBL/GenBank/DDBJ whole genome shotgun (WGS) entry which is preliminary data.</text>
</comment>
<proteinExistence type="predicted"/>
<name>A0AAD4MWQ6_9BILA</name>